<organism evidence="1 2">
    <name type="scientific">Oleispira antarctica</name>
    <dbReference type="NCBI Taxonomy" id="188908"/>
    <lineage>
        <taxon>Bacteria</taxon>
        <taxon>Pseudomonadati</taxon>
        <taxon>Pseudomonadota</taxon>
        <taxon>Gammaproteobacteria</taxon>
        <taxon>Oceanospirillales</taxon>
        <taxon>Oceanospirillaceae</taxon>
        <taxon>Oleispira</taxon>
    </lineage>
</organism>
<dbReference type="Pfam" id="PF09826">
    <property type="entry name" value="Beta_propel"/>
    <property type="match status" value="1"/>
</dbReference>
<dbReference type="Proteomes" id="UP000227088">
    <property type="component" value="Unassembled WGS sequence"/>
</dbReference>
<evidence type="ECO:0000313" key="1">
    <source>
        <dbReference type="EMBL" id="OUS36725.1"/>
    </source>
</evidence>
<name>A0A1Y5HPH2_OLEAN</name>
<comment type="caution">
    <text evidence="1">The sequence shown here is derived from an EMBL/GenBank/DDBJ whole genome shotgun (WGS) entry which is preliminary data.</text>
</comment>
<protein>
    <recommendedName>
        <fullName evidence="3">Lipoprotein</fullName>
    </recommendedName>
</protein>
<sequence>MNKLSQLKIPPLSLTNKGINKAGAIAILLTGLTACFELGSNSKGDLDHKAGIQLKENATEEEFKQYLTANFTQRIDPNSNRGAVFLEGAVDDGVAADASEIDSSKGNFSGTNNQVAGVDEADIWKYDGENFFVLKQATWDYHYDEPADCHGIEPLPGSTAALSCSPQPTQVTPAQLRIVKNTQEGLSNLEFDNINPNELYLNGQSLVVLGNRSKPENNWDDYHNWQDGQNTMTIVDVEDKAEPSIKFSLALDGFLV</sequence>
<gene>
    <name evidence="1" type="ORF">A9R00_11390</name>
</gene>
<dbReference type="AlphaFoldDB" id="A0A1Y5HPH2"/>
<proteinExistence type="predicted"/>
<reference evidence="2" key="1">
    <citation type="journal article" date="2017" name="Proc. Natl. Acad. Sci. U.S.A.">
        <title>Simulation of Deepwater Horizon oil plume reveals substrate specialization within a complex community of hydrocarbon degraders.</title>
        <authorList>
            <person name="Hu P."/>
            <person name="Dubinsky E.A."/>
            <person name="Probst A.J."/>
            <person name="Wang J."/>
            <person name="Sieber C.M.K."/>
            <person name="Tom L.M."/>
            <person name="Gardinali P."/>
            <person name="Banfield J.F."/>
            <person name="Atlas R.M."/>
            <person name="Andersen G.L."/>
        </authorList>
    </citation>
    <scope>NUCLEOTIDE SEQUENCE [LARGE SCALE GENOMIC DNA]</scope>
</reference>
<accession>A0A1Y5HPH2</accession>
<evidence type="ECO:0008006" key="3">
    <source>
        <dbReference type="Google" id="ProtNLM"/>
    </source>
</evidence>
<dbReference type="PROSITE" id="PS51257">
    <property type="entry name" value="PROKAR_LIPOPROTEIN"/>
    <property type="match status" value="1"/>
</dbReference>
<dbReference type="EMBL" id="MABE01000653">
    <property type="protein sequence ID" value="OUS36725.1"/>
    <property type="molecule type" value="Genomic_DNA"/>
</dbReference>
<dbReference type="InterPro" id="IPR019198">
    <property type="entry name" value="Beta_propeller_containing"/>
</dbReference>
<feature type="non-terminal residue" evidence="1">
    <location>
        <position position="256"/>
    </location>
</feature>
<evidence type="ECO:0000313" key="2">
    <source>
        <dbReference type="Proteomes" id="UP000227088"/>
    </source>
</evidence>